<organism evidence="1 2">
    <name type="scientific">Bacillus wiedmannii</name>
    <dbReference type="NCBI Taxonomy" id="1890302"/>
    <lineage>
        <taxon>Bacteria</taxon>
        <taxon>Bacillati</taxon>
        <taxon>Bacillota</taxon>
        <taxon>Bacilli</taxon>
        <taxon>Bacillales</taxon>
        <taxon>Bacillaceae</taxon>
        <taxon>Bacillus</taxon>
        <taxon>Bacillus cereus group</taxon>
    </lineage>
</organism>
<feature type="non-terminal residue" evidence="1">
    <location>
        <position position="105"/>
    </location>
</feature>
<name>A0A4U3AJY7_9BACI</name>
<reference evidence="1 2" key="1">
    <citation type="journal article" date="2019" name="Environ. Microbiol.">
        <title>An active ?-lactamase is a part of an orchestrated cell wall stress resistance network of Bacillus subtilis and related rhizosphere species.</title>
        <authorList>
            <person name="Bucher T."/>
            <person name="Keren-Paz A."/>
            <person name="Hausser J."/>
            <person name="Olender T."/>
            <person name="Cytryn E."/>
            <person name="Kolodkin-Gal I."/>
        </authorList>
    </citation>
    <scope>NUCLEOTIDE SEQUENCE [LARGE SCALE GENOMIC DNA]</scope>
    <source>
        <strain evidence="1 2">I5</strain>
    </source>
</reference>
<dbReference type="Proteomes" id="UP000305222">
    <property type="component" value="Unassembled WGS sequence"/>
</dbReference>
<comment type="caution">
    <text evidence="1">The sequence shown here is derived from an EMBL/GenBank/DDBJ whole genome shotgun (WGS) entry which is preliminary data.</text>
</comment>
<accession>A0A4U3AJY7</accession>
<dbReference type="AlphaFoldDB" id="A0A4U3AJY7"/>
<proteinExistence type="predicted"/>
<evidence type="ECO:0000313" key="2">
    <source>
        <dbReference type="Proteomes" id="UP000305222"/>
    </source>
</evidence>
<protein>
    <submittedName>
        <fullName evidence="1">GTP-binding protein</fullName>
    </submittedName>
</protein>
<sequence>MYFQDIVGEKMRVEKQLIKKMYYETFLMENETKPPIDVLGEVYVNEERNEISDGSYIRFAQGEFYYRHQDFEAAIFKWEKVSNELAPWAQKNIADAYFELNQLPV</sequence>
<evidence type="ECO:0000313" key="1">
    <source>
        <dbReference type="EMBL" id="TKI87959.1"/>
    </source>
</evidence>
<gene>
    <name evidence="1" type="ORF">FC699_28925</name>
</gene>
<dbReference type="EMBL" id="SZON01002327">
    <property type="protein sequence ID" value="TKI87959.1"/>
    <property type="molecule type" value="Genomic_DNA"/>
</dbReference>